<evidence type="ECO:0000256" key="5">
    <source>
        <dbReference type="ARBA" id="ARBA00022801"/>
    </source>
</evidence>
<feature type="signal peptide" evidence="10">
    <location>
        <begin position="1"/>
        <end position="21"/>
    </location>
</feature>
<protein>
    <submittedName>
        <fullName evidence="12">Zinc metalloprotease</fullName>
    </submittedName>
</protein>
<keyword evidence="6" id="KW-0862">Zinc</keyword>
<dbReference type="GO" id="GO:0008237">
    <property type="term" value="F:metallopeptidase activity"/>
    <property type="evidence" value="ECO:0007669"/>
    <property type="project" value="UniProtKB-KW"/>
</dbReference>
<evidence type="ECO:0000256" key="1">
    <source>
        <dbReference type="ARBA" id="ARBA00008721"/>
    </source>
</evidence>
<feature type="region of interest" description="Disordered" evidence="9">
    <location>
        <begin position="18"/>
        <end position="58"/>
    </location>
</feature>
<dbReference type="RefSeq" id="WP_344855152.1">
    <property type="nucleotide sequence ID" value="NZ_BAAAUT010000002.1"/>
</dbReference>
<comment type="caution">
    <text evidence="12">The sequence shown here is derived from an EMBL/GenBank/DDBJ whole genome shotgun (WGS) entry which is preliminary data.</text>
</comment>
<dbReference type="InterPro" id="IPR024079">
    <property type="entry name" value="MetalloPept_cat_dom_sf"/>
</dbReference>
<evidence type="ECO:0000256" key="4">
    <source>
        <dbReference type="ARBA" id="ARBA00022729"/>
    </source>
</evidence>
<sequence>MVARAIAVVSVCLLTAGTAPVTDPPRSPSSAVPDGCEAAARSAAPGTPGRGLEPHAPGHGQVAEMLADHDRRRSALRRAPAETITVPTWVHVITNGRQGASDAAVRGQIAALNAAYGGRYGGADTGVRFRLAGITRRNNPAWFASPLTYEREVKQVRRGGPETLNLYIAQLSRLVLGYSTYPYWYANDPLADGVVIDWRSMPGGSLRNFNRGFTGVHEIGHWFGLLHTFENGCQEPGDGVADTPPQGKATEGCPAGKDTCPGGGADPIHNFMDYSYDTCMSQFTAGQGVRMREAWGMYRSSGPALTLDR</sequence>
<dbReference type="PANTHER" id="PTHR47466">
    <property type="match status" value="1"/>
</dbReference>
<dbReference type="EMBL" id="BAAAUT010000002">
    <property type="protein sequence ID" value="GAA3115970.1"/>
    <property type="molecule type" value="Genomic_DNA"/>
</dbReference>
<dbReference type="CDD" id="cd04275">
    <property type="entry name" value="ZnMc_pappalysin_like"/>
    <property type="match status" value="1"/>
</dbReference>
<evidence type="ECO:0000256" key="2">
    <source>
        <dbReference type="ARBA" id="ARBA00022670"/>
    </source>
</evidence>
<evidence type="ECO:0000313" key="12">
    <source>
        <dbReference type="EMBL" id="GAA3115970.1"/>
    </source>
</evidence>
<keyword evidence="2" id="KW-0645">Protease</keyword>
<gene>
    <name evidence="12" type="ORF">GCM10010466_03790</name>
</gene>
<accession>A0ABP6MLF3</accession>
<keyword evidence="3" id="KW-0479">Metal-binding</keyword>
<keyword evidence="4 10" id="KW-0732">Signal</keyword>
<evidence type="ECO:0000256" key="7">
    <source>
        <dbReference type="ARBA" id="ARBA00023049"/>
    </source>
</evidence>
<evidence type="ECO:0000313" key="13">
    <source>
        <dbReference type="Proteomes" id="UP001500320"/>
    </source>
</evidence>
<name>A0ABP6MLF3_9ACTN</name>
<dbReference type="Pfam" id="PF05572">
    <property type="entry name" value="Peptidase_M43"/>
    <property type="match status" value="1"/>
</dbReference>
<feature type="chain" id="PRO_5047318942" evidence="10">
    <location>
        <begin position="22"/>
        <end position="309"/>
    </location>
</feature>
<proteinExistence type="inferred from homology"/>
<keyword evidence="7 12" id="KW-0482">Metalloprotease</keyword>
<dbReference type="SUPFAM" id="SSF55486">
    <property type="entry name" value="Metalloproteases ('zincins'), catalytic domain"/>
    <property type="match status" value="1"/>
</dbReference>
<keyword evidence="8" id="KW-1015">Disulfide bond</keyword>
<evidence type="ECO:0000256" key="3">
    <source>
        <dbReference type="ARBA" id="ARBA00022723"/>
    </source>
</evidence>
<comment type="similarity">
    <text evidence="1">Belongs to the peptidase M43B family.</text>
</comment>
<dbReference type="Gene3D" id="3.40.390.10">
    <property type="entry name" value="Collagenase (Catalytic Domain)"/>
    <property type="match status" value="1"/>
</dbReference>
<evidence type="ECO:0000256" key="9">
    <source>
        <dbReference type="SAM" id="MobiDB-lite"/>
    </source>
</evidence>
<evidence type="ECO:0000256" key="8">
    <source>
        <dbReference type="ARBA" id="ARBA00023157"/>
    </source>
</evidence>
<dbReference type="PANTHER" id="PTHR47466:SF1">
    <property type="entry name" value="METALLOPROTEASE MEP1 (AFU_ORTHOLOGUE AFUA_1G07730)-RELATED"/>
    <property type="match status" value="1"/>
</dbReference>
<evidence type="ECO:0000256" key="6">
    <source>
        <dbReference type="ARBA" id="ARBA00022833"/>
    </source>
</evidence>
<dbReference type="Proteomes" id="UP001500320">
    <property type="component" value="Unassembled WGS sequence"/>
</dbReference>
<keyword evidence="13" id="KW-1185">Reference proteome</keyword>
<dbReference type="InterPro" id="IPR008754">
    <property type="entry name" value="Peptidase_M43"/>
</dbReference>
<organism evidence="12 13">
    <name type="scientific">Planomonospora alba</name>
    <dbReference type="NCBI Taxonomy" id="161354"/>
    <lineage>
        <taxon>Bacteria</taxon>
        <taxon>Bacillati</taxon>
        <taxon>Actinomycetota</taxon>
        <taxon>Actinomycetes</taxon>
        <taxon>Streptosporangiales</taxon>
        <taxon>Streptosporangiaceae</taxon>
        <taxon>Planomonospora</taxon>
    </lineage>
</organism>
<evidence type="ECO:0000256" key="10">
    <source>
        <dbReference type="SAM" id="SignalP"/>
    </source>
</evidence>
<evidence type="ECO:0000259" key="11">
    <source>
        <dbReference type="Pfam" id="PF05572"/>
    </source>
</evidence>
<reference evidence="13" key="1">
    <citation type="journal article" date="2019" name="Int. J. Syst. Evol. Microbiol.">
        <title>The Global Catalogue of Microorganisms (GCM) 10K type strain sequencing project: providing services to taxonomists for standard genome sequencing and annotation.</title>
        <authorList>
            <consortium name="The Broad Institute Genomics Platform"/>
            <consortium name="The Broad Institute Genome Sequencing Center for Infectious Disease"/>
            <person name="Wu L."/>
            <person name="Ma J."/>
        </authorList>
    </citation>
    <scope>NUCLEOTIDE SEQUENCE [LARGE SCALE GENOMIC DNA]</scope>
    <source>
        <strain evidence="13">JCM 9373</strain>
    </source>
</reference>
<keyword evidence="5" id="KW-0378">Hydrolase</keyword>
<feature type="domain" description="Peptidase M43 pregnancy-associated plasma-A" evidence="11">
    <location>
        <begin position="212"/>
        <end position="294"/>
    </location>
</feature>